<reference evidence="3" key="1">
    <citation type="journal article" date="2015" name="Genome Announc.">
        <title>Genome sequence of the AIDS-associated pathogen Penicillium marneffei (ATCC18224) and its near taxonomic relative Talaromyces stipitatus (ATCC10500).</title>
        <authorList>
            <person name="Nierman W.C."/>
            <person name="Fedorova-Abrams N.D."/>
            <person name="Andrianopoulos A."/>
        </authorList>
    </citation>
    <scope>NUCLEOTIDE SEQUENCE [LARGE SCALE GENOMIC DNA]</scope>
    <source>
        <strain evidence="3">ATCC 18224 / CBS 334.59 / QM 7333</strain>
    </source>
</reference>
<keyword evidence="2" id="KW-0808">Transferase</keyword>
<feature type="domain" description="Protein kinase" evidence="1">
    <location>
        <begin position="1"/>
        <end position="186"/>
    </location>
</feature>
<evidence type="ECO:0000313" key="2">
    <source>
        <dbReference type="EMBL" id="EEA22697.1"/>
    </source>
</evidence>
<dbReference type="GO" id="GO:0004674">
    <property type="term" value="F:protein serine/threonine kinase activity"/>
    <property type="evidence" value="ECO:0007669"/>
    <property type="project" value="TreeGrafter"/>
</dbReference>
<dbReference type="VEuPathDB" id="FungiDB:PMAA_093160"/>
<gene>
    <name evidence="2" type="ORF">PMAA_093160</name>
</gene>
<evidence type="ECO:0000259" key="1">
    <source>
        <dbReference type="PROSITE" id="PS50011"/>
    </source>
</evidence>
<dbReference type="PhylomeDB" id="B6QH52"/>
<dbReference type="InterPro" id="IPR008271">
    <property type="entry name" value="Ser/Thr_kinase_AS"/>
</dbReference>
<keyword evidence="3" id="KW-1185">Reference proteome</keyword>
<dbReference type="InterPro" id="IPR011009">
    <property type="entry name" value="Kinase-like_dom_sf"/>
</dbReference>
<dbReference type="PROSITE" id="PS50011">
    <property type="entry name" value="PROTEIN_KINASE_DOM"/>
    <property type="match status" value="1"/>
</dbReference>
<dbReference type="Pfam" id="PF00069">
    <property type="entry name" value="Pkinase"/>
    <property type="match status" value="1"/>
</dbReference>
<proteinExistence type="predicted"/>
<dbReference type="Proteomes" id="UP000001294">
    <property type="component" value="Unassembled WGS sequence"/>
</dbReference>
<sequence length="208" mass="23597">MTLSKISVTLKALAVLHENGYVHTDVKPSNILVNYGEGESRFSEVKLAECGGTVSMNSEYARDGIPTGTSLFRAPEVHLEIPWNTAADIWSLGVTSQRDTICTIPRSLYANISGSDRSPFLTRRYADKETQEAILGIIPSGEVETIQIYRRKDRSVLADKQFVLKMMKLDPRDRPTARELLKDQWFTESSERTVGWFSKEEWEKMGYK</sequence>
<dbReference type="GO" id="GO:0005634">
    <property type="term" value="C:nucleus"/>
    <property type="evidence" value="ECO:0007669"/>
    <property type="project" value="TreeGrafter"/>
</dbReference>
<dbReference type="PANTHER" id="PTHR44167">
    <property type="entry name" value="OVARIAN-SPECIFIC SERINE/THREONINE-PROTEIN KINASE LOK-RELATED"/>
    <property type="match status" value="1"/>
</dbReference>
<dbReference type="Gene3D" id="1.10.510.10">
    <property type="entry name" value="Transferase(Phosphotransferase) domain 1"/>
    <property type="match status" value="1"/>
</dbReference>
<dbReference type="GO" id="GO:0044773">
    <property type="term" value="P:mitotic DNA damage checkpoint signaling"/>
    <property type="evidence" value="ECO:0007669"/>
    <property type="project" value="TreeGrafter"/>
</dbReference>
<dbReference type="InterPro" id="IPR000719">
    <property type="entry name" value="Prot_kinase_dom"/>
</dbReference>
<keyword evidence="2" id="KW-0418">Kinase</keyword>
<dbReference type="PANTHER" id="PTHR44167:SF24">
    <property type="entry name" value="SERINE_THREONINE-PROTEIN KINASE CHK2"/>
    <property type="match status" value="1"/>
</dbReference>
<accession>B6QH52</accession>
<dbReference type="GO" id="GO:0005524">
    <property type="term" value="F:ATP binding"/>
    <property type="evidence" value="ECO:0007669"/>
    <property type="project" value="InterPro"/>
</dbReference>
<dbReference type="AlphaFoldDB" id="B6QH52"/>
<evidence type="ECO:0000313" key="3">
    <source>
        <dbReference type="Proteomes" id="UP000001294"/>
    </source>
</evidence>
<dbReference type="SUPFAM" id="SSF56112">
    <property type="entry name" value="Protein kinase-like (PK-like)"/>
    <property type="match status" value="1"/>
</dbReference>
<dbReference type="STRING" id="441960.B6QH52"/>
<dbReference type="HOGENOM" id="CLU_076146_1_0_1"/>
<dbReference type="SMART" id="SM00220">
    <property type="entry name" value="S_TKc"/>
    <property type="match status" value="1"/>
</dbReference>
<dbReference type="PROSITE" id="PS00108">
    <property type="entry name" value="PROTEIN_KINASE_ST"/>
    <property type="match status" value="1"/>
</dbReference>
<dbReference type="GO" id="GO:0005737">
    <property type="term" value="C:cytoplasm"/>
    <property type="evidence" value="ECO:0007669"/>
    <property type="project" value="TreeGrafter"/>
</dbReference>
<name>B6QH52_TALMQ</name>
<organism evidence="2 3">
    <name type="scientific">Talaromyces marneffei (strain ATCC 18224 / CBS 334.59 / QM 7333)</name>
    <name type="common">Penicillium marneffei</name>
    <dbReference type="NCBI Taxonomy" id="441960"/>
    <lineage>
        <taxon>Eukaryota</taxon>
        <taxon>Fungi</taxon>
        <taxon>Dikarya</taxon>
        <taxon>Ascomycota</taxon>
        <taxon>Pezizomycotina</taxon>
        <taxon>Eurotiomycetes</taxon>
        <taxon>Eurotiomycetidae</taxon>
        <taxon>Eurotiales</taxon>
        <taxon>Trichocomaceae</taxon>
        <taxon>Talaromyces</taxon>
        <taxon>Talaromyces sect. Talaromyces</taxon>
    </lineage>
</organism>
<dbReference type="EMBL" id="DS995902">
    <property type="protein sequence ID" value="EEA22697.1"/>
    <property type="molecule type" value="Genomic_DNA"/>
</dbReference>
<protein>
    <submittedName>
        <fullName evidence="2">Serine/threonine-protein kinase pef1, putative</fullName>
    </submittedName>
</protein>